<dbReference type="AlphaFoldDB" id="A0A2P7QSC2"/>
<dbReference type="Pfam" id="PF00300">
    <property type="entry name" value="His_Phos_1"/>
    <property type="match status" value="1"/>
</dbReference>
<protein>
    <recommendedName>
        <fullName evidence="3">Histidine phosphatase family protein</fullName>
    </recommendedName>
</protein>
<dbReference type="CDD" id="cd07067">
    <property type="entry name" value="HP_PGM_like"/>
    <property type="match status" value="1"/>
</dbReference>
<accession>A0A2P7QSC2</accession>
<comment type="caution">
    <text evidence="1">The sequence shown here is derived from an EMBL/GenBank/DDBJ whole genome shotgun (WGS) entry which is preliminary data.</text>
</comment>
<reference evidence="1 2" key="1">
    <citation type="submission" date="2018-03" db="EMBL/GenBank/DDBJ databases">
        <title>The draft genome of Sphingosinicella sp. GL-C-18.</title>
        <authorList>
            <person name="Liu L."/>
            <person name="Li L."/>
            <person name="Liang L."/>
            <person name="Zhang X."/>
            <person name="Wang T."/>
        </authorList>
    </citation>
    <scope>NUCLEOTIDE SEQUENCE [LARGE SCALE GENOMIC DNA]</scope>
    <source>
        <strain evidence="1 2">GL-C-18</strain>
    </source>
</reference>
<gene>
    <name evidence="1" type="ORF">C7I55_11230</name>
</gene>
<proteinExistence type="predicted"/>
<dbReference type="OrthoDB" id="3296006at2"/>
<evidence type="ECO:0000313" key="2">
    <source>
        <dbReference type="Proteomes" id="UP000241167"/>
    </source>
</evidence>
<dbReference type="SUPFAM" id="SSF53254">
    <property type="entry name" value="Phosphoglycerate mutase-like"/>
    <property type="match status" value="1"/>
</dbReference>
<evidence type="ECO:0008006" key="3">
    <source>
        <dbReference type="Google" id="ProtNLM"/>
    </source>
</evidence>
<organism evidence="1 2">
    <name type="scientific">Allosphingosinicella deserti</name>
    <dbReference type="NCBI Taxonomy" id="2116704"/>
    <lineage>
        <taxon>Bacteria</taxon>
        <taxon>Pseudomonadati</taxon>
        <taxon>Pseudomonadota</taxon>
        <taxon>Alphaproteobacteria</taxon>
        <taxon>Sphingomonadales</taxon>
        <taxon>Sphingomonadaceae</taxon>
        <taxon>Allosphingosinicella</taxon>
    </lineage>
</organism>
<name>A0A2P7QSC2_9SPHN</name>
<keyword evidence="2" id="KW-1185">Reference proteome</keyword>
<dbReference type="RefSeq" id="WP_106513000.1">
    <property type="nucleotide sequence ID" value="NZ_PXYI01000003.1"/>
</dbReference>
<dbReference type="EMBL" id="PXYI01000003">
    <property type="protein sequence ID" value="PSJ40847.1"/>
    <property type="molecule type" value="Genomic_DNA"/>
</dbReference>
<dbReference type="InterPro" id="IPR013078">
    <property type="entry name" value="His_Pase_superF_clade-1"/>
</dbReference>
<dbReference type="Gene3D" id="3.40.50.1240">
    <property type="entry name" value="Phosphoglycerate mutase-like"/>
    <property type="match status" value="1"/>
</dbReference>
<dbReference type="InterPro" id="IPR029033">
    <property type="entry name" value="His_PPase_superfam"/>
</dbReference>
<sequence>MRLRNLVPIVSILQLAACASGPEGGSTYDRAAAQAVDPTPAAPDVYVMRHFERTEGTDPGLSEEGRRHADALFTVFAEDPPKSIYVSTTRRARETAIPLASTLGLPLKTYDPADTPRLVAEVRREPGPVLVIGHSNTVADIIEQLGGARPAPLTESDFGDVWHISGAERHTERLRVAP</sequence>
<evidence type="ECO:0000313" key="1">
    <source>
        <dbReference type="EMBL" id="PSJ40847.1"/>
    </source>
</evidence>
<dbReference type="Proteomes" id="UP000241167">
    <property type="component" value="Unassembled WGS sequence"/>
</dbReference>